<dbReference type="Proteomes" id="UP001187192">
    <property type="component" value="Unassembled WGS sequence"/>
</dbReference>
<gene>
    <name evidence="2" type="ORF">TIFTF001_024256</name>
</gene>
<keyword evidence="1" id="KW-0472">Membrane</keyword>
<protein>
    <submittedName>
        <fullName evidence="2">Uncharacterized protein</fullName>
    </submittedName>
</protein>
<dbReference type="Gramene" id="FCD_00013501-RA">
    <property type="protein sequence ID" value="FCD_00013501-RA:cds"/>
    <property type="gene ID" value="FCD_00013501"/>
</dbReference>
<comment type="caution">
    <text evidence="2">The sequence shown here is derived from an EMBL/GenBank/DDBJ whole genome shotgun (WGS) entry which is preliminary data.</text>
</comment>
<dbReference type="EMBL" id="BTGU01000055">
    <property type="protein sequence ID" value="GMN55136.1"/>
    <property type="molecule type" value="Genomic_DNA"/>
</dbReference>
<evidence type="ECO:0000256" key="1">
    <source>
        <dbReference type="SAM" id="Phobius"/>
    </source>
</evidence>
<evidence type="ECO:0000313" key="2">
    <source>
        <dbReference type="EMBL" id="GMN55136.1"/>
    </source>
</evidence>
<proteinExistence type="predicted"/>
<organism evidence="2 3">
    <name type="scientific">Ficus carica</name>
    <name type="common">Common fig</name>
    <dbReference type="NCBI Taxonomy" id="3494"/>
    <lineage>
        <taxon>Eukaryota</taxon>
        <taxon>Viridiplantae</taxon>
        <taxon>Streptophyta</taxon>
        <taxon>Embryophyta</taxon>
        <taxon>Tracheophyta</taxon>
        <taxon>Spermatophyta</taxon>
        <taxon>Magnoliopsida</taxon>
        <taxon>eudicotyledons</taxon>
        <taxon>Gunneridae</taxon>
        <taxon>Pentapetalae</taxon>
        <taxon>rosids</taxon>
        <taxon>fabids</taxon>
        <taxon>Rosales</taxon>
        <taxon>Moraceae</taxon>
        <taxon>Ficeae</taxon>
        <taxon>Ficus</taxon>
    </lineage>
</organism>
<evidence type="ECO:0000313" key="3">
    <source>
        <dbReference type="Proteomes" id="UP001187192"/>
    </source>
</evidence>
<reference evidence="2" key="1">
    <citation type="submission" date="2023-07" db="EMBL/GenBank/DDBJ databases">
        <title>draft genome sequence of fig (Ficus carica).</title>
        <authorList>
            <person name="Takahashi T."/>
            <person name="Nishimura K."/>
        </authorList>
    </citation>
    <scope>NUCLEOTIDE SEQUENCE</scope>
</reference>
<accession>A0AA88DFX7</accession>
<keyword evidence="1" id="KW-0812">Transmembrane</keyword>
<keyword evidence="3" id="KW-1185">Reference proteome</keyword>
<sequence>MQIPSIITRSTMIIMAPPDRLFRRTLTMMIILITSILDKRMRRIPGALSSSPPASSKLVW</sequence>
<keyword evidence="1" id="KW-1133">Transmembrane helix</keyword>
<name>A0AA88DFX7_FICCA</name>
<feature type="transmembrane region" description="Helical" evidence="1">
    <location>
        <begin position="21"/>
        <end position="37"/>
    </location>
</feature>
<dbReference type="AlphaFoldDB" id="A0AA88DFX7"/>